<dbReference type="Pfam" id="PF00005">
    <property type="entry name" value="ABC_tran"/>
    <property type="match status" value="1"/>
</dbReference>
<dbReference type="PANTHER" id="PTHR19241">
    <property type="entry name" value="ATP-BINDING CASSETTE TRANSPORTER"/>
    <property type="match status" value="1"/>
</dbReference>
<dbReference type="Gene3D" id="3.40.50.300">
    <property type="entry name" value="P-loop containing nucleotide triphosphate hydrolases"/>
    <property type="match status" value="2"/>
</dbReference>
<dbReference type="PROSITE" id="PS00211">
    <property type="entry name" value="ABC_TRANSPORTER_1"/>
    <property type="match status" value="1"/>
</dbReference>
<feature type="transmembrane region" description="Helical" evidence="7">
    <location>
        <begin position="627"/>
        <end position="647"/>
    </location>
</feature>
<dbReference type="Pfam" id="PF06422">
    <property type="entry name" value="PDR_CDR"/>
    <property type="match status" value="1"/>
</dbReference>
<dbReference type="GO" id="GO:0005524">
    <property type="term" value="F:ATP binding"/>
    <property type="evidence" value="ECO:0007669"/>
    <property type="project" value="InterPro"/>
</dbReference>
<evidence type="ECO:0000313" key="10">
    <source>
        <dbReference type="Proteomes" id="UP000886523"/>
    </source>
</evidence>
<evidence type="ECO:0000256" key="1">
    <source>
        <dbReference type="ARBA" id="ARBA00004141"/>
    </source>
</evidence>
<dbReference type="InterPro" id="IPR029481">
    <property type="entry name" value="ABC_trans_N"/>
</dbReference>
<comment type="subcellular location">
    <subcellularLocation>
        <location evidence="1">Membrane</location>
        <topology evidence="1">Multi-pass membrane protein</topology>
    </subcellularLocation>
</comment>
<protein>
    <recommendedName>
        <fullName evidence="8">ABC transporter domain-containing protein</fullName>
    </recommendedName>
</protein>
<gene>
    <name evidence="9" type="ORF">BS47DRAFT_1363141</name>
</gene>
<comment type="caution">
    <text evidence="9">The sequence shown here is derived from an EMBL/GenBank/DDBJ whole genome shotgun (WGS) entry which is preliminary data.</text>
</comment>
<dbReference type="SUPFAM" id="SSF52540">
    <property type="entry name" value="P-loop containing nucleoside triphosphate hydrolases"/>
    <property type="match status" value="2"/>
</dbReference>
<dbReference type="Proteomes" id="UP000886523">
    <property type="component" value="Unassembled WGS sequence"/>
</dbReference>
<organism evidence="9 10">
    <name type="scientific">Hydnum rufescens UP504</name>
    <dbReference type="NCBI Taxonomy" id="1448309"/>
    <lineage>
        <taxon>Eukaryota</taxon>
        <taxon>Fungi</taxon>
        <taxon>Dikarya</taxon>
        <taxon>Basidiomycota</taxon>
        <taxon>Agaricomycotina</taxon>
        <taxon>Agaricomycetes</taxon>
        <taxon>Cantharellales</taxon>
        <taxon>Hydnaceae</taxon>
        <taxon>Hydnum</taxon>
    </lineage>
</organism>
<dbReference type="EMBL" id="MU128986">
    <property type="protein sequence ID" value="KAF9512472.1"/>
    <property type="molecule type" value="Genomic_DNA"/>
</dbReference>
<keyword evidence="5 7" id="KW-0472">Membrane</keyword>
<sequence>MANRRPQSQISPTTEKGSIDEEDANSTATIPVPNLDNYPVDVEHAKAEFEALSQKSLEDPDDDDFDLRSFLRSTSARNQEAGIKTKHIGVEWKDVQVIGSGGIKLHVRRFPDAVMEFFFSPMMIALNFLPKSWNPFMPAPKPILEGFTGLAKPGEMLVIALNISPSTAMFYILGSLLWNSSNATRARLCTIQKVTHSLPLRVNNFSDLKSLPSLDDVHYATLTVGQTLQFALSTKTPGKRLPNVSKSEFITQVRDLLLRMLNITHTKDTLVGNEFVRGVSGGERKRVSIAEMMATGACVLSYDNSTRGLDASTALDYAKSIRIMTDIFHMTTFVSIYQAGEGIYEQFDKVLVIDRGAPDARRYFVDMGFKDYPRQTTADYLTGCTDPNERQYQKGRSADDVPSTPAAMAEHYLDSPVFQAVKVDIELYRKQLADDYPVEEFQGGCIADQGQRQPQELFLYCLVPRPVPGYCPSPGSTSVPLQDRFALYTGLGTAVGIAIIIGTLFLNIPRTSAGAFTRGGALFISLLFNSFLAFSELPSQMMGRPILQKQVGYTLFRPAAYSLGGLVADMPFGAFQIMLFSMIVYLLCHLTRSASAFFTFYLFVLTTFFAMTTFFRLIGTVTQDYNVAARLAAFIVTAMVVYSGYLIPVFQMKRWLFWIYHINPVNYGFSALMENEFKRIDLSCEGGNIVPRNMDGLTQYGTTLGPNQVCTLAGSTPGSTIVTGAAYIRKAFTYSPGQQWRNFGILIVFFVGFQIMQMIAIEYTQSAVPPAIVIFEREDAEKKKLNERLMERKEAARRGELEQDLKGLIKTKKPFTWERLGYTVPVAGGQKKLLSEVYGYVLPGTLTALMGASGAGKTTLLDVLALRKTVGVITGDMLISGRPVGVDFQRGTAYCEQLDVHEMTATVREAMRFSAYLRQSYDIPQSEKDAYVEEIIELLELQDLADAMIGVPGFGLGVEARKRLTIGVELAAKPQLLLILGRADLWARRPVSVQCYRLLLLQRGGETVYFGDIGPDSRVLVDYFARNGAPCPPDANPAEFMLDAIGSGSRKRIGPKDWAEIYLDSPEFEENKRMIEKIKSDGLASNHEEEGPAVVRTEYATPWLYQLKIVTLRTFRSFWRQADYGFTRLFSHGIIALLVALTFLDLAHNVAALQFRVFVIFFASILPAIIIAQVEPMFIMGRQTFLREASSKMYSQPIFAIAQLAAEMPYSVLCGLVYYLLYYFPTKFNFSSSRAGGQTVAAITPTIPVAALLNPFLLVLFGLFCGVTITQPNLDPFTRLISGLIVTEMHDLKITCAPSEFYLFNPPSGQTCGEYASAFVTKAGGYINNLNATAQCQYCQFASGDEYYKPINISFGNRWRDLGIFVAFIGFNIFVTIVASKLFRFARR</sequence>
<evidence type="ECO:0000256" key="6">
    <source>
        <dbReference type="SAM" id="MobiDB-lite"/>
    </source>
</evidence>
<feature type="transmembrane region" description="Helical" evidence="7">
    <location>
        <begin position="743"/>
        <end position="761"/>
    </location>
</feature>
<feature type="transmembrane region" description="Helical" evidence="7">
    <location>
        <begin position="1198"/>
        <end position="1222"/>
    </location>
</feature>
<evidence type="ECO:0000256" key="2">
    <source>
        <dbReference type="ARBA" id="ARBA00022448"/>
    </source>
</evidence>
<feature type="transmembrane region" description="Helical" evidence="7">
    <location>
        <begin position="520"/>
        <end position="538"/>
    </location>
</feature>
<feature type="transmembrane region" description="Helical" evidence="7">
    <location>
        <begin position="559"/>
        <end position="587"/>
    </location>
</feature>
<name>A0A9P6AV20_9AGAM</name>
<evidence type="ECO:0000256" key="3">
    <source>
        <dbReference type="ARBA" id="ARBA00022692"/>
    </source>
</evidence>
<dbReference type="GO" id="GO:0016020">
    <property type="term" value="C:membrane"/>
    <property type="evidence" value="ECO:0007669"/>
    <property type="project" value="UniProtKB-SubCell"/>
</dbReference>
<dbReference type="InterPro" id="IPR003439">
    <property type="entry name" value="ABC_transporter-like_ATP-bd"/>
</dbReference>
<keyword evidence="2" id="KW-0813">Transport</keyword>
<feature type="domain" description="ABC transporter" evidence="8">
    <location>
        <begin position="124"/>
        <end position="380"/>
    </location>
</feature>
<evidence type="ECO:0000256" key="4">
    <source>
        <dbReference type="ARBA" id="ARBA00022989"/>
    </source>
</evidence>
<evidence type="ECO:0000313" key="9">
    <source>
        <dbReference type="EMBL" id="KAF9512472.1"/>
    </source>
</evidence>
<reference evidence="9" key="1">
    <citation type="journal article" date="2020" name="Nat. Commun.">
        <title>Large-scale genome sequencing of mycorrhizal fungi provides insights into the early evolution of symbiotic traits.</title>
        <authorList>
            <person name="Miyauchi S."/>
            <person name="Kiss E."/>
            <person name="Kuo A."/>
            <person name="Drula E."/>
            <person name="Kohler A."/>
            <person name="Sanchez-Garcia M."/>
            <person name="Morin E."/>
            <person name="Andreopoulos B."/>
            <person name="Barry K.W."/>
            <person name="Bonito G."/>
            <person name="Buee M."/>
            <person name="Carver A."/>
            <person name="Chen C."/>
            <person name="Cichocki N."/>
            <person name="Clum A."/>
            <person name="Culley D."/>
            <person name="Crous P.W."/>
            <person name="Fauchery L."/>
            <person name="Girlanda M."/>
            <person name="Hayes R.D."/>
            <person name="Keri Z."/>
            <person name="LaButti K."/>
            <person name="Lipzen A."/>
            <person name="Lombard V."/>
            <person name="Magnuson J."/>
            <person name="Maillard F."/>
            <person name="Murat C."/>
            <person name="Nolan M."/>
            <person name="Ohm R.A."/>
            <person name="Pangilinan J."/>
            <person name="Pereira M.F."/>
            <person name="Perotto S."/>
            <person name="Peter M."/>
            <person name="Pfister S."/>
            <person name="Riley R."/>
            <person name="Sitrit Y."/>
            <person name="Stielow J.B."/>
            <person name="Szollosi G."/>
            <person name="Zifcakova L."/>
            <person name="Stursova M."/>
            <person name="Spatafora J.W."/>
            <person name="Tedersoo L."/>
            <person name="Vaario L.M."/>
            <person name="Yamada A."/>
            <person name="Yan M."/>
            <person name="Wang P."/>
            <person name="Xu J."/>
            <person name="Bruns T."/>
            <person name="Baldrian P."/>
            <person name="Vilgalys R."/>
            <person name="Dunand C."/>
            <person name="Henrissat B."/>
            <person name="Grigoriev I.V."/>
            <person name="Hibbett D."/>
            <person name="Nagy L.G."/>
            <person name="Martin F.M."/>
        </authorList>
    </citation>
    <scope>NUCLEOTIDE SEQUENCE</scope>
    <source>
        <strain evidence="9">UP504</strain>
    </source>
</reference>
<dbReference type="InterPro" id="IPR027417">
    <property type="entry name" value="P-loop_NTPase"/>
</dbReference>
<accession>A0A9P6AV20</accession>
<feature type="transmembrane region" description="Helical" evidence="7">
    <location>
        <begin position="593"/>
        <end position="615"/>
    </location>
</feature>
<proteinExistence type="predicted"/>
<dbReference type="OrthoDB" id="245989at2759"/>
<dbReference type="GO" id="GO:0016887">
    <property type="term" value="F:ATP hydrolysis activity"/>
    <property type="evidence" value="ECO:0007669"/>
    <property type="project" value="InterPro"/>
</dbReference>
<dbReference type="Pfam" id="PF01061">
    <property type="entry name" value="ABC2_membrane"/>
    <property type="match status" value="2"/>
</dbReference>
<keyword evidence="10" id="KW-1185">Reference proteome</keyword>
<feature type="transmembrane region" description="Helical" evidence="7">
    <location>
        <begin position="485"/>
        <end position="508"/>
    </location>
</feature>
<dbReference type="InterPro" id="IPR010929">
    <property type="entry name" value="PDR_CDR_ABC"/>
</dbReference>
<evidence type="ECO:0000259" key="8">
    <source>
        <dbReference type="PROSITE" id="PS50893"/>
    </source>
</evidence>
<dbReference type="GO" id="GO:0140359">
    <property type="term" value="F:ABC-type transporter activity"/>
    <property type="evidence" value="ECO:0007669"/>
    <property type="project" value="InterPro"/>
</dbReference>
<feature type="transmembrane region" description="Helical" evidence="7">
    <location>
        <begin position="1242"/>
        <end position="1269"/>
    </location>
</feature>
<feature type="compositionally biased region" description="Polar residues" evidence="6">
    <location>
        <begin position="1"/>
        <end position="16"/>
    </location>
</feature>
<dbReference type="InterPro" id="IPR013525">
    <property type="entry name" value="ABC2_TM"/>
</dbReference>
<feature type="region of interest" description="Disordered" evidence="6">
    <location>
        <begin position="1"/>
        <end position="37"/>
    </location>
</feature>
<evidence type="ECO:0000256" key="5">
    <source>
        <dbReference type="ARBA" id="ARBA00023136"/>
    </source>
</evidence>
<keyword evidence="4 7" id="KW-1133">Transmembrane helix</keyword>
<evidence type="ECO:0000256" key="7">
    <source>
        <dbReference type="SAM" id="Phobius"/>
    </source>
</evidence>
<dbReference type="Pfam" id="PF14510">
    <property type="entry name" value="ABC_trans_N"/>
    <property type="match status" value="1"/>
</dbReference>
<feature type="transmembrane region" description="Helical" evidence="7">
    <location>
        <begin position="1129"/>
        <end position="1151"/>
    </location>
</feature>
<feature type="transmembrane region" description="Helical" evidence="7">
    <location>
        <begin position="1157"/>
        <end position="1178"/>
    </location>
</feature>
<dbReference type="PROSITE" id="PS50893">
    <property type="entry name" value="ABC_TRANSPORTER_2"/>
    <property type="match status" value="1"/>
</dbReference>
<feature type="transmembrane region" description="Helical" evidence="7">
    <location>
        <begin position="1362"/>
        <end position="1383"/>
    </location>
</feature>
<keyword evidence="3 7" id="KW-0812">Transmembrane</keyword>
<dbReference type="InterPro" id="IPR017871">
    <property type="entry name" value="ABC_transporter-like_CS"/>
</dbReference>